<name>A0A7J7N4E9_9MAGN</name>
<proteinExistence type="predicted"/>
<evidence type="ECO:0000313" key="1">
    <source>
        <dbReference type="EMBL" id="KAF6162081.1"/>
    </source>
</evidence>
<gene>
    <name evidence="1" type="ORF">GIB67_008210</name>
</gene>
<sequence length="53" mass="6403">MSFDKHSSSSYLNMFILNMFVPRAQRNFVEHDSSSYIALPWDYILNRRRFLSN</sequence>
<comment type="caution">
    <text evidence="1">The sequence shown here is derived from an EMBL/GenBank/DDBJ whole genome shotgun (WGS) entry which is preliminary data.</text>
</comment>
<organism evidence="1 2">
    <name type="scientific">Kingdonia uniflora</name>
    <dbReference type="NCBI Taxonomy" id="39325"/>
    <lineage>
        <taxon>Eukaryota</taxon>
        <taxon>Viridiplantae</taxon>
        <taxon>Streptophyta</taxon>
        <taxon>Embryophyta</taxon>
        <taxon>Tracheophyta</taxon>
        <taxon>Spermatophyta</taxon>
        <taxon>Magnoliopsida</taxon>
        <taxon>Ranunculales</taxon>
        <taxon>Circaeasteraceae</taxon>
        <taxon>Kingdonia</taxon>
    </lineage>
</organism>
<reference evidence="1 2" key="1">
    <citation type="journal article" date="2020" name="IScience">
        <title>Genome Sequencing of the Endangered Kingdonia uniflora (Circaeasteraceae, Ranunculales) Reveals Potential Mechanisms of Evolutionary Specialization.</title>
        <authorList>
            <person name="Sun Y."/>
            <person name="Deng T."/>
            <person name="Zhang A."/>
            <person name="Moore M.J."/>
            <person name="Landis J.B."/>
            <person name="Lin N."/>
            <person name="Zhang H."/>
            <person name="Zhang X."/>
            <person name="Huang J."/>
            <person name="Zhang X."/>
            <person name="Sun H."/>
            <person name="Wang H."/>
        </authorList>
    </citation>
    <scope>NUCLEOTIDE SEQUENCE [LARGE SCALE GENOMIC DNA]</scope>
    <source>
        <strain evidence="1">TB1705</strain>
        <tissue evidence="1">Leaf</tissue>
    </source>
</reference>
<protein>
    <submittedName>
        <fullName evidence="1">Uncharacterized protein</fullName>
    </submittedName>
</protein>
<dbReference type="Proteomes" id="UP000541444">
    <property type="component" value="Unassembled WGS sequence"/>
</dbReference>
<dbReference type="AlphaFoldDB" id="A0A7J7N4E9"/>
<accession>A0A7J7N4E9</accession>
<keyword evidence="2" id="KW-1185">Reference proteome</keyword>
<evidence type="ECO:0000313" key="2">
    <source>
        <dbReference type="Proteomes" id="UP000541444"/>
    </source>
</evidence>
<dbReference type="EMBL" id="JACGCM010001055">
    <property type="protein sequence ID" value="KAF6162081.1"/>
    <property type="molecule type" value="Genomic_DNA"/>
</dbReference>